<dbReference type="GO" id="GO:0043190">
    <property type="term" value="C:ATP-binding cassette (ABC) transporter complex"/>
    <property type="evidence" value="ECO:0007669"/>
    <property type="project" value="InterPro"/>
</dbReference>
<dbReference type="GO" id="GO:0005524">
    <property type="term" value="F:ATP binding"/>
    <property type="evidence" value="ECO:0007669"/>
    <property type="project" value="UniProtKB-KW"/>
</dbReference>
<gene>
    <name evidence="7 9" type="primary">potA</name>
    <name evidence="9" type="ORF">H4O21_06410</name>
</gene>
<evidence type="ECO:0000256" key="5">
    <source>
        <dbReference type="ARBA" id="ARBA00022967"/>
    </source>
</evidence>
<keyword evidence="4 7" id="KW-0067">ATP-binding</keyword>
<dbReference type="InterPro" id="IPR013611">
    <property type="entry name" value="Transp-assoc_OB_typ2"/>
</dbReference>
<evidence type="ECO:0000256" key="1">
    <source>
        <dbReference type="ARBA" id="ARBA00022448"/>
    </source>
</evidence>
<dbReference type="EMBL" id="JACJFM010000006">
    <property type="protein sequence ID" value="MBB1486237.1"/>
    <property type="molecule type" value="Genomic_DNA"/>
</dbReference>
<dbReference type="NCBIfam" id="NF006987">
    <property type="entry name" value="PRK09452.1"/>
    <property type="match status" value="1"/>
</dbReference>
<dbReference type="SUPFAM" id="SSF52540">
    <property type="entry name" value="P-loop containing nucleoside triphosphate hydrolases"/>
    <property type="match status" value="1"/>
</dbReference>
<comment type="similarity">
    <text evidence="7">Belongs to the ABC transporter superfamily. Spermidine/putrescine importer (TC 3.A.1.11.1) family.</text>
</comment>
<sequence length="389" mass="44041">MKFRRVSLKFDTQEVLAGFNLEIKDGEFFTLLGPSGCGKTTVLRLIAGFEQADEGEILLDGKNIADLPAEKRPINTVFQSYALFPHLTVAENVAFGLKMSGTEKSDIRQRVHEALDMVQLAEFANRKPSQLSGGQKQRVAIARAVVNRPRLLLLDESLSALDYKLRQQMQIELKRIQRKLGITFVYVTHDQEEALSMSDRILVMNHGQAQQVGAPRDIYESPVNEFVARFIGEINVFDAIVEQPLSEVRSDTRNNQSLRYQVRFALNDCLREITSDITLNVGDKIKVLLRPEDLRVEYLEDAPERPGFVGEVLERNYKGKTLDSLIQLANGQTILTSEFFNEDDPDFDYQINQKVWIDWVHGWEHVIKASDMQADGTDADLINSPEVAG</sequence>
<dbReference type="Gene3D" id="2.40.50.100">
    <property type="match status" value="1"/>
</dbReference>
<dbReference type="PROSITE" id="PS50893">
    <property type="entry name" value="ABC_TRANSPORTER_2"/>
    <property type="match status" value="1"/>
</dbReference>
<evidence type="ECO:0000313" key="10">
    <source>
        <dbReference type="Proteomes" id="UP000565262"/>
    </source>
</evidence>
<keyword evidence="10" id="KW-1185">Reference proteome</keyword>
<proteinExistence type="inferred from homology"/>
<feature type="domain" description="ABC transporter" evidence="8">
    <location>
        <begin position="1"/>
        <end position="231"/>
    </location>
</feature>
<dbReference type="InterPro" id="IPR017879">
    <property type="entry name" value="PotA_ATP-bd"/>
</dbReference>
<comment type="catalytic activity">
    <reaction evidence="7">
        <text>ATP + H2O + polyamine-[polyamine-binding protein]Side 1 = ADP + phosphate + polyamineSide 2 + [polyamine-binding protein]Side 1.</text>
        <dbReference type="EC" id="7.6.2.11"/>
    </reaction>
</comment>
<keyword evidence="1 7" id="KW-0813">Transport</keyword>
<evidence type="ECO:0000256" key="3">
    <source>
        <dbReference type="ARBA" id="ARBA00022741"/>
    </source>
</evidence>
<dbReference type="PANTHER" id="PTHR42781:SF4">
    <property type="entry name" value="SPERMIDINE_PUTRESCINE IMPORT ATP-BINDING PROTEIN POTA"/>
    <property type="match status" value="1"/>
</dbReference>
<name>A0A839IP47_9GAMM</name>
<keyword evidence="2 7" id="KW-1003">Cell membrane</keyword>
<dbReference type="InterPro" id="IPR008995">
    <property type="entry name" value="Mo/tungstate-bd_C_term_dom"/>
</dbReference>
<evidence type="ECO:0000256" key="6">
    <source>
        <dbReference type="ARBA" id="ARBA00023136"/>
    </source>
</evidence>
<dbReference type="GO" id="GO:0016887">
    <property type="term" value="F:ATP hydrolysis activity"/>
    <property type="evidence" value="ECO:0007669"/>
    <property type="project" value="InterPro"/>
</dbReference>
<dbReference type="InterPro" id="IPR017871">
    <property type="entry name" value="ABC_transporter-like_CS"/>
</dbReference>
<evidence type="ECO:0000256" key="7">
    <source>
        <dbReference type="RuleBase" id="RU364083"/>
    </source>
</evidence>
<dbReference type="Gene3D" id="3.40.50.300">
    <property type="entry name" value="P-loop containing nucleotide triphosphate hydrolases"/>
    <property type="match status" value="1"/>
</dbReference>
<evidence type="ECO:0000256" key="2">
    <source>
        <dbReference type="ARBA" id="ARBA00022475"/>
    </source>
</evidence>
<dbReference type="AlphaFoldDB" id="A0A839IP47"/>
<keyword evidence="3 7" id="KW-0547">Nucleotide-binding</keyword>
<evidence type="ECO:0000259" key="8">
    <source>
        <dbReference type="PROSITE" id="PS50893"/>
    </source>
</evidence>
<dbReference type="SUPFAM" id="SSF50331">
    <property type="entry name" value="MOP-like"/>
    <property type="match status" value="1"/>
</dbReference>
<organism evidence="9 10">
    <name type="scientific">Oceanospirillum sediminis</name>
    <dbReference type="NCBI Taxonomy" id="2760088"/>
    <lineage>
        <taxon>Bacteria</taxon>
        <taxon>Pseudomonadati</taxon>
        <taxon>Pseudomonadota</taxon>
        <taxon>Gammaproteobacteria</taxon>
        <taxon>Oceanospirillales</taxon>
        <taxon>Oceanospirillaceae</taxon>
        <taxon>Oceanospirillum</taxon>
    </lineage>
</organism>
<dbReference type="EC" id="7.6.2.11" evidence="7"/>
<dbReference type="InterPro" id="IPR003439">
    <property type="entry name" value="ABC_transporter-like_ATP-bd"/>
</dbReference>
<protein>
    <recommendedName>
        <fullName evidence="7">Spermidine/putrescine import ATP-binding protein PotA</fullName>
        <ecNumber evidence="7">7.6.2.11</ecNumber>
    </recommendedName>
</protein>
<reference evidence="9 10" key="1">
    <citation type="submission" date="2020-08" db="EMBL/GenBank/DDBJ databases">
        <title>Oceanospirillum sp. nov. isolated from marine sediment.</title>
        <authorList>
            <person name="Ji X."/>
        </authorList>
    </citation>
    <scope>NUCLEOTIDE SEQUENCE [LARGE SCALE GENOMIC DNA]</scope>
    <source>
        <strain evidence="9 10">D5</strain>
    </source>
</reference>
<dbReference type="FunFam" id="3.40.50.300:FF:000133">
    <property type="entry name" value="Spermidine/putrescine import ATP-binding protein PotA"/>
    <property type="match status" value="1"/>
</dbReference>
<dbReference type="InterPro" id="IPR003593">
    <property type="entry name" value="AAA+_ATPase"/>
</dbReference>
<dbReference type="Proteomes" id="UP000565262">
    <property type="component" value="Unassembled WGS sequence"/>
</dbReference>
<dbReference type="NCBIfam" id="TIGR01187">
    <property type="entry name" value="potA"/>
    <property type="match status" value="1"/>
</dbReference>
<keyword evidence="5 7" id="KW-1278">Translocase</keyword>
<dbReference type="Pfam" id="PF00005">
    <property type="entry name" value="ABC_tran"/>
    <property type="match status" value="1"/>
</dbReference>
<evidence type="ECO:0000256" key="4">
    <source>
        <dbReference type="ARBA" id="ARBA00022840"/>
    </source>
</evidence>
<dbReference type="InterPro" id="IPR005893">
    <property type="entry name" value="PotA-like"/>
</dbReference>
<dbReference type="CDD" id="cd03300">
    <property type="entry name" value="ABC_PotA_N"/>
    <property type="match status" value="1"/>
</dbReference>
<comment type="function">
    <text evidence="7">Part of the ABC transporter complex PotABCD involved in spermidine/putrescine import. Responsible for energy coupling to the transport system.</text>
</comment>
<dbReference type="SMART" id="SM00382">
    <property type="entry name" value="AAA"/>
    <property type="match status" value="1"/>
</dbReference>
<keyword evidence="6 7" id="KW-0472">Membrane</keyword>
<comment type="caution">
    <text evidence="9">The sequence shown here is derived from an EMBL/GenBank/DDBJ whole genome shotgun (WGS) entry which is preliminary data.</text>
</comment>
<evidence type="ECO:0000313" key="9">
    <source>
        <dbReference type="EMBL" id="MBB1486237.1"/>
    </source>
</evidence>
<dbReference type="InterPro" id="IPR027417">
    <property type="entry name" value="P-loop_NTPase"/>
</dbReference>
<comment type="subunit">
    <text evidence="7">The complex is composed of two ATP-binding proteins (PotA), two transmembrane proteins (PotB and PotC) and a solute-binding protein (PotD).</text>
</comment>
<dbReference type="GO" id="GO:0015594">
    <property type="term" value="F:ABC-type putrescine transporter activity"/>
    <property type="evidence" value="ECO:0007669"/>
    <property type="project" value="InterPro"/>
</dbReference>
<dbReference type="Pfam" id="PF08402">
    <property type="entry name" value="TOBE_2"/>
    <property type="match status" value="1"/>
</dbReference>
<dbReference type="PANTHER" id="PTHR42781">
    <property type="entry name" value="SPERMIDINE/PUTRESCINE IMPORT ATP-BINDING PROTEIN POTA"/>
    <property type="match status" value="1"/>
</dbReference>
<dbReference type="PROSITE" id="PS00211">
    <property type="entry name" value="ABC_TRANSPORTER_1"/>
    <property type="match status" value="1"/>
</dbReference>
<accession>A0A839IP47</accession>
<dbReference type="InterPro" id="IPR050093">
    <property type="entry name" value="ABC_SmlMolc_Importer"/>
</dbReference>